<dbReference type="Proteomes" id="UP000245884">
    <property type="component" value="Unassembled WGS sequence"/>
</dbReference>
<feature type="compositionally biased region" description="Low complexity" evidence="3">
    <location>
        <begin position="855"/>
        <end position="875"/>
    </location>
</feature>
<feature type="compositionally biased region" description="Basic and acidic residues" evidence="3">
    <location>
        <begin position="967"/>
        <end position="976"/>
    </location>
</feature>
<feature type="compositionally biased region" description="Basic and acidic residues" evidence="3">
    <location>
        <begin position="560"/>
        <end position="569"/>
    </location>
</feature>
<feature type="compositionally biased region" description="Basic and acidic residues" evidence="3">
    <location>
        <begin position="1054"/>
        <end position="1069"/>
    </location>
</feature>
<feature type="compositionally biased region" description="Polar residues" evidence="3">
    <location>
        <begin position="667"/>
        <end position="686"/>
    </location>
</feature>
<feature type="compositionally biased region" description="Low complexity" evidence="3">
    <location>
        <begin position="687"/>
        <end position="698"/>
    </location>
</feature>
<feature type="compositionally biased region" description="Polar residues" evidence="3">
    <location>
        <begin position="447"/>
        <end position="470"/>
    </location>
</feature>
<dbReference type="AlphaFoldDB" id="A0A316USJ4"/>
<keyword evidence="1" id="KW-0880">Kelch repeat</keyword>
<keyword evidence="4" id="KW-0732">Signal</keyword>
<dbReference type="PANTHER" id="PTHR46093">
    <property type="entry name" value="ACYL-COA-BINDING DOMAIN-CONTAINING PROTEIN 5"/>
    <property type="match status" value="1"/>
</dbReference>
<feature type="compositionally biased region" description="Polar residues" evidence="3">
    <location>
        <begin position="949"/>
        <end position="965"/>
    </location>
</feature>
<feature type="compositionally biased region" description="Acidic residues" evidence="3">
    <location>
        <begin position="912"/>
        <end position="926"/>
    </location>
</feature>
<evidence type="ECO:0000256" key="2">
    <source>
        <dbReference type="ARBA" id="ARBA00022737"/>
    </source>
</evidence>
<dbReference type="STRING" id="1569628.A0A316USJ4"/>
<feature type="signal peptide" evidence="4">
    <location>
        <begin position="1"/>
        <end position="22"/>
    </location>
</feature>
<feature type="region of interest" description="Disordered" evidence="3">
    <location>
        <begin position="767"/>
        <end position="1121"/>
    </location>
</feature>
<feature type="compositionally biased region" description="Basic and acidic residues" evidence="3">
    <location>
        <begin position="632"/>
        <end position="642"/>
    </location>
</feature>
<keyword evidence="6" id="KW-1185">Reference proteome</keyword>
<organism evidence="5 6">
    <name type="scientific">Jaminaea rosea</name>
    <dbReference type="NCBI Taxonomy" id="1569628"/>
    <lineage>
        <taxon>Eukaryota</taxon>
        <taxon>Fungi</taxon>
        <taxon>Dikarya</taxon>
        <taxon>Basidiomycota</taxon>
        <taxon>Ustilaginomycotina</taxon>
        <taxon>Exobasidiomycetes</taxon>
        <taxon>Microstromatales</taxon>
        <taxon>Microstromatales incertae sedis</taxon>
        <taxon>Jaminaea</taxon>
    </lineage>
</organism>
<feature type="compositionally biased region" description="Low complexity" evidence="3">
    <location>
        <begin position="389"/>
        <end position="408"/>
    </location>
</feature>
<gene>
    <name evidence="5" type="ORF">BDZ90DRAFT_232286</name>
</gene>
<dbReference type="OrthoDB" id="432528at2759"/>
<dbReference type="SUPFAM" id="SSF117281">
    <property type="entry name" value="Kelch motif"/>
    <property type="match status" value="1"/>
</dbReference>
<dbReference type="GeneID" id="37028016"/>
<feature type="region of interest" description="Disordered" evidence="3">
    <location>
        <begin position="555"/>
        <end position="590"/>
    </location>
</feature>
<feature type="chain" id="PRO_5016303662" description="Galactose oxidase" evidence="4">
    <location>
        <begin position="23"/>
        <end position="1121"/>
    </location>
</feature>
<feature type="compositionally biased region" description="Low complexity" evidence="3">
    <location>
        <begin position="711"/>
        <end position="722"/>
    </location>
</feature>
<feature type="compositionally biased region" description="Low complexity" evidence="3">
    <location>
        <begin position="1000"/>
        <end position="1011"/>
    </location>
</feature>
<evidence type="ECO:0000256" key="1">
    <source>
        <dbReference type="ARBA" id="ARBA00022441"/>
    </source>
</evidence>
<feature type="region of interest" description="Disordered" evidence="3">
    <location>
        <begin position="384"/>
        <end position="470"/>
    </location>
</feature>
<sequence length="1121" mass="115472">MARVASLAGAIAIALFAGLVAGQTPVATSPGARWGQSSALVVSHFLVYGGKTGSGYSYTSGPNSADLFSLDLSQPFTVSSPPWTSISPIADDNSNGTTVAPPTVAFASLAPLTHRQVLLFGGDGGSTVALPSGNDSVYTLQLVGNSSVTWSQPQLARQPMRRIYQSAESDGNGGVWVVGGQKADGSGIYLAEAWSYNSSSDGAQTFSALAAPPASLAGATTTLLSDGSLLLLGGQDANTTLQSFSSVAAFDTKTKQWVTQVTTGASMPAPRRDHIAVSLPDRRVFIHGGASDAGLTEALSDAWILDWSIDPPVWSRVDDGSSSSGPGARFGHSAVAYGRNIAITCGWSGGNAAQQGLYIFDGTSLRSSGKGTWTGGSWAQSYSVDPKISASSSPTSSSGSSTSSSGANNSGGNGASTSSGGSSSSNGSSSSDAGSSTDGSSPSSSSEPSPFQPGSTGSNASPGSADGTSKATKAGAAIGALVGCGLVVAAGYFLYQRHQDVKYRSVYGGQGGAGLLAGGAAMGGRDEEEGGDTFTEKIPGGAGGGWYPFAAPARPAGPRAMRDQPDEHGNPAWTAGNVGSTNHAKEGSGPHMRQRLALLTGLTSWGAAPHGQTRFDMLADEEDGMERDPYSIREEADQHYGDVGRGSYDDELDGDYAVSPFEDRETPTASSQNSHNTSGASNTPGYTSSSQTHSSRSTAPLTSFSDARQPGSALSRGSSMLSGLGGSNPAWGPLGPGISDTSGSMMRRSPTWWSRFMGNLERSASGRTLVAPGAGEPIRDPARPPSDIGLSVIRESPRSAEPSEEDPSNPFAHPADGLALANGQQQSNQSLTSLQSSVGSSHLEQRLQGMDVIQRTRTGSSRRTQSTKSSLSSSSWGRHQRRRGGRPSEQGSLGGASRMGSVSEEAVMRDEGGEEMVQEEPEEETPGEVIWGGPSDWQHGDGSTPLPASDSTAWLLTPASSNADSSPRPDSDEHDVTLNPADTSMDIVAQLDEAHDHALRATAAPRRNANASDVPSITPATTKRARANSELTSPVRKAVKASPNMHLNEFGAGKVRDRVKAIEAARAKGEQPAPSPTTDTALQPPPPAARRKTTSKKQQGERSHGLVPRGQLFVANPDDEA</sequence>
<reference evidence="5 6" key="1">
    <citation type="journal article" date="2018" name="Mol. Biol. Evol.">
        <title>Broad Genomic Sampling Reveals a Smut Pathogenic Ancestry of the Fungal Clade Ustilaginomycotina.</title>
        <authorList>
            <person name="Kijpornyongpan T."/>
            <person name="Mondo S.J."/>
            <person name="Barry K."/>
            <person name="Sandor L."/>
            <person name="Lee J."/>
            <person name="Lipzen A."/>
            <person name="Pangilinan J."/>
            <person name="LaButti K."/>
            <person name="Hainaut M."/>
            <person name="Henrissat B."/>
            <person name="Grigoriev I.V."/>
            <person name="Spatafora J.W."/>
            <person name="Aime M.C."/>
        </authorList>
    </citation>
    <scope>NUCLEOTIDE SEQUENCE [LARGE SCALE GENOMIC DNA]</scope>
    <source>
        <strain evidence="5 6">MCA 5214</strain>
    </source>
</reference>
<dbReference type="EMBL" id="KZ819668">
    <property type="protein sequence ID" value="PWN27301.1"/>
    <property type="molecule type" value="Genomic_DNA"/>
</dbReference>
<dbReference type="RefSeq" id="XP_025361913.1">
    <property type="nucleotide sequence ID" value="XM_025506193.1"/>
</dbReference>
<evidence type="ECO:0008006" key="7">
    <source>
        <dbReference type="Google" id="ProtNLM"/>
    </source>
</evidence>
<evidence type="ECO:0000313" key="5">
    <source>
        <dbReference type="EMBL" id="PWN27301.1"/>
    </source>
</evidence>
<name>A0A316USJ4_9BASI</name>
<feature type="compositionally biased region" description="Low complexity" evidence="3">
    <location>
        <begin position="824"/>
        <end position="842"/>
    </location>
</feature>
<protein>
    <recommendedName>
        <fullName evidence="7">Galactose oxidase</fullName>
    </recommendedName>
</protein>
<dbReference type="InterPro" id="IPR015915">
    <property type="entry name" value="Kelch-typ_b-propeller"/>
</dbReference>
<proteinExistence type="predicted"/>
<accession>A0A316USJ4</accession>
<dbReference type="Pfam" id="PF24681">
    <property type="entry name" value="Kelch_KLHDC2_KLHL20_DRC7"/>
    <property type="match status" value="1"/>
</dbReference>
<keyword evidence="2" id="KW-0677">Repeat</keyword>
<evidence type="ECO:0000313" key="6">
    <source>
        <dbReference type="Proteomes" id="UP000245884"/>
    </source>
</evidence>
<feature type="region of interest" description="Disordered" evidence="3">
    <location>
        <begin position="632"/>
        <end position="746"/>
    </location>
</feature>
<feature type="compositionally biased region" description="Low complexity" evidence="3">
    <location>
        <begin position="415"/>
        <end position="446"/>
    </location>
</feature>
<evidence type="ECO:0000256" key="3">
    <source>
        <dbReference type="SAM" id="MobiDB-lite"/>
    </source>
</evidence>
<dbReference type="PANTHER" id="PTHR46093:SF18">
    <property type="entry name" value="FIBRONECTIN TYPE-III DOMAIN-CONTAINING PROTEIN"/>
    <property type="match status" value="1"/>
</dbReference>
<dbReference type="Gene3D" id="2.120.10.80">
    <property type="entry name" value="Kelch-type beta propeller"/>
    <property type="match status" value="2"/>
</dbReference>
<evidence type="ECO:0000256" key="4">
    <source>
        <dbReference type="SAM" id="SignalP"/>
    </source>
</evidence>